<dbReference type="CDD" id="cd15831">
    <property type="entry name" value="BTAD"/>
    <property type="match status" value="1"/>
</dbReference>
<dbReference type="InterPro" id="IPR002182">
    <property type="entry name" value="NB-ARC"/>
</dbReference>
<feature type="domain" description="OmpR/PhoB-type" evidence="6">
    <location>
        <begin position="1"/>
        <end position="87"/>
    </location>
</feature>
<evidence type="ECO:0000313" key="8">
    <source>
        <dbReference type="Proteomes" id="UP001597368"/>
    </source>
</evidence>
<dbReference type="PROSITE" id="PS51755">
    <property type="entry name" value="OMPR_PHOB"/>
    <property type="match status" value="1"/>
</dbReference>
<dbReference type="InterPro" id="IPR027417">
    <property type="entry name" value="P-loop_NTPase"/>
</dbReference>
<comment type="caution">
    <text evidence="7">The sequence shown here is derived from an EMBL/GenBank/DDBJ whole genome shotgun (WGS) entry which is preliminary data.</text>
</comment>
<keyword evidence="8" id="KW-1185">Reference proteome</keyword>
<proteinExistence type="inferred from homology"/>
<sequence length="920" mass="99474">MAVLGPVRGWRDGAEVRLGPPKQRELLAVLVLAGERTVPIEGIIDALWDDEPPASALSIVRTYVSLLRKAIGHEHLVSRGRGYALAGVGTDLADFERLTRQGAYREALELWTGEPAGLRGPHLRRLEEVRLVAIESACAQELDSGQAPGQVLAELAELSARYPLRERLRALLMRALAAGGRRPEALAVFADLRQTLADELGIDPGPEVAELFQHLLSVDSAPAPALMQVPAQLPPGPADFTGRAELVEGLVAALAARAGQAPMVTVMTGIGGVGKTTLAVRAAHAVREHFPDGQLFADLQGAGAAPADPAVVLAAFLRALGVADERLPETLEERAALFRSTVADRRVLVVLDNARDHAQVLPLLPGSSSCRVLVTSRARPSLLPSARLVEVDVPPAAEALGLLERIVGTPRVSAETADAEHLVELCGRLPLAVRVAGARLATRHGWPIRVMVDKLADESKRLAALRTSDVAVSAAFELSYRQLDPSQARAFRLLALSEGPDLPLAAAAAMVDLSEVETEALVESLVDLSLLESPAPGRYRYHDLLRAYARSLAEPDRPALARLLEHYLATARNAFNTLNPGDPSAVSVTAEGGLTFDTMEAATAWVACELECLIRVQAVDLSSELQILDLILLFAYESNRLVPRFHDLAARAAAAGEVFVEGRARASLAHVLRDAGRLDDAIAECAAAMEVTLRAGDMNHHWVALSTMGVIQADRHDRQDVALDCYRQAAAGFHELGERYQEAAMLYGVGQRLASLERYDEAIETLHEAETVMRAHLGDDVRDPYAVVAMAKVFTRAGRHHEALPLLQEALALFRQRRNLTWEQSTLIYLVRVLLALDRAAEALPHAEAAVVLAEERRGGGWADGAAWSELGETLHALRQHSRAHSCWERALELYESFPAKAAEVRALLEKARPEVARPR</sequence>
<dbReference type="PANTHER" id="PTHR35807">
    <property type="entry name" value="TRANSCRIPTIONAL REGULATOR REDD-RELATED"/>
    <property type="match status" value="1"/>
</dbReference>
<dbReference type="SMART" id="SM00862">
    <property type="entry name" value="Trans_reg_C"/>
    <property type="match status" value="1"/>
</dbReference>
<dbReference type="SUPFAM" id="SSF46894">
    <property type="entry name" value="C-terminal effector domain of the bipartite response regulators"/>
    <property type="match status" value="1"/>
</dbReference>
<dbReference type="InterPro" id="IPR011990">
    <property type="entry name" value="TPR-like_helical_dom_sf"/>
</dbReference>
<dbReference type="InterPro" id="IPR016032">
    <property type="entry name" value="Sig_transdc_resp-reg_C-effctor"/>
</dbReference>
<dbReference type="SUPFAM" id="SSF48452">
    <property type="entry name" value="TPR-like"/>
    <property type="match status" value="3"/>
</dbReference>
<dbReference type="EMBL" id="JBHUFV010000024">
    <property type="protein sequence ID" value="MFD1933095.1"/>
    <property type="molecule type" value="Genomic_DNA"/>
</dbReference>
<name>A0ABW4SU20_9ACTN</name>
<evidence type="ECO:0000256" key="3">
    <source>
        <dbReference type="ARBA" id="ARBA00023125"/>
    </source>
</evidence>
<dbReference type="Gene3D" id="1.25.40.10">
    <property type="entry name" value="Tetratricopeptide repeat domain"/>
    <property type="match status" value="2"/>
</dbReference>
<protein>
    <submittedName>
        <fullName evidence="7">BTAD domain-containing putative transcriptional regulator</fullName>
    </submittedName>
</protein>
<evidence type="ECO:0000313" key="7">
    <source>
        <dbReference type="EMBL" id="MFD1933095.1"/>
    </source>
</evidence>
<dbReference type="Pfam" id="PF13424">
    <property type="entry name" value="TPR_12"/>
    <property type="match status" value="1"/>
</dbReference>
<keyword evidence="2" id="KW-0805">Transcription regulation</keyword>
<dbReference type="Pfam" id="PF00931">
    <property type="entry name" value="NB-ARC"/>
    <property type="match status" value="1"/>
</dbReference>
<reference evidence="8" key="1">
    <citation type="journal article" date="2019" name="Int. J. Syst. Evol. Microbiol.">
        <title>The Global Catalogue of Microorganisms (GCM) 10K type strain sequencing project: providing services to taxonomists for standard genome sequencing and annotation.</title>
        <authorList>
            <consortium name="The Broad Institute Genomics Platform"/>
            <consortium name="The Broad Institute Genome Sequencing Center for Infectious Disease"/>
            <person name="Wu L."/>
            <person name="Ma J."/>
        </authorList>
    </citation>
    <scope>NUCLEOTIDE SEQUENCE [LARGE SCALE GENOMIC DNA]</scope>
    <source>
        <strain evidence="8">ICMP 6774ER</strain>
    </source>
</reference>
<evidence type="ECO:0000256" key="5">
    <source>
        <dbReference type="PROSITE-ProRule" id="PRU01091"/>
    </source>
</evidence>
<dbReference type="InterPro" id="IPR019734">
    <property type="entry name" value="TPR_rpt"/>
</dbReference>
<gene>
    <name evidence="7" type="ORF">ACFSKW_16595</name>
</gene>
<evidence type="ECO:0000256" key="4">
    <source>
        <dbReference type="ARBA" id="ARBA00023163"/>
    </source>
</evidence>
<dbReference type="InterPro" id="IPR036388">
    <property type="entry name" value="WH-like_DNA-bd_sf"/>
</dbReference>
<dbReference type="Proteomes" id="UP001597368">
    <property type="component" value="Unassembled WGS sequence"/>
</dbReference>
<evidence type="ECO:0000259" key="6">
    <source>
        <dbReference type="PROSITE" id="PS51755"/>
    </source>
</evidence>
<dbReference type="SUPFAM" id="SSF52540">
    <property type="entry name" value="P-loop containing nucleoside triphosphate hydrolases"/>
    <property type="match status" value="1"/>
</dbReference>
<evidence type="ECO:0000256" key="1">
    <source>
        <dbReference type="ARBA" id="ARBA00005820"/>
    </source>
</evidence>
<evidence type="ECO:0000256" key="2">
    <source>
        <dbReference type="ARBA" id="ARBA00023015"/>
    </source>
</evidence>
<keyword evidence="3 5" id="KW-0238">DNA-binding</keyword>
<dbReference type="PRINTS" id="PR00364">
    <property type="entry name" value="DISEASERSIST"/>
</dbReference>
<dbReference type="SMART" id="SM01043">
    <property type="entry name" value="BTAD"/>
    <property type="match status" value="1"/>
</dbReference>
<comment type="similarity">
    <text evidence="1">Belongs to the AfsR/DnrI/RedD regulatory family.</text>
</comment>
<dbReference type="Pfam" id="PF03704">
    <property type="entry name" value="BTAD"/>
    <property type="match status" value="1"/>
</dbReference>
<feature type="DNA-binding region" description="OmpR/PhoB-type" evidence="5">
    <location>
        <begin position="1"/>
        <end position="87"/>
    </location>
</feature>
<keyword evidence="4" id="KW-0804">Transcription</keyword>
<dbReference type="InterPro" id="IPR001867">
    <property type="entry name" value="OmpR/PhoB-type_DNA-bd"/>
</dbReference>
<dbReference type="Pfam" id="PF00486">
    <property type="entry name" value="Trans_reg_C"/>
    <property type="match status" value="1"/>
</dbReference>
<dbReference type="InterPro" id="IPR051677">
    <property type="entry name" value="AfsR-DnrI-RedD_regulator"/>
</dbReference>
<dbReference type="SMART" id="SM00028">
    <property type="entry name" value="TPR"/>
    <property type="match status" value="4"/>
</dbReference>
<dbReference type="InterPro" id="IPR005158">
    <property type="entry name" value="BTAD"/>
</dbReference>
<dbReference type="PANTHER" id="PTHR35807:SF1">
    <property type="entry name" value="TRANSCRIPTIONAL REGULATOR REDD"/>
    <property type="match status" value="1"/>
</dbReference>
<accession>A0ABW4SU20</accession>
<organism evidence="7 8">
    <name type="scientific">Nonomuraea mangrovi</name>
    <dbReference type="NCBI Taxonomy" id="2316207"/>
    <lineage>
        <taxon>Bacteria</taxon>
        <taxon>Bacillati</taxon>
        <taxon>Actinomycetota</taxon>
        <taxon>Actinomycetes</taxon>
        <taxon>Streptosporangiales</taxon>
        <taxon>Streptosporangiaceae</taxon>
        <taxon>Nonomuraea</taxon>
    </lineage>
</organism>
<dbReference type="Gene3D" id="3.40.50.300">
    <property type="entry name" value="P-loop containing nucleotide triphosphate hydrolases"/>
    <property type="match status" value="1"/>
</dbReference>
<dbReference type="Gene3D" id="1.10.10.10">
    <property type="entry name" value="Winged helix-like DNA-binding domain superfamily/Winged helix DNA-binding domain"/>
    <property type="match status" value="2"/>
</dbReference>